<evidence type="ECO:0000313" key="2">
    <source>
        <dbReference type="EMBL" id="EPF46611.1"/>
    </source>
</evidence>
<reference evidence="2 3" key="1">
    <citation type="submission" date="2013-04" db="EMBL/GenBank/DDBJ databases">
        <title>The Genome Sequence of Treponema vincentii F0403.</title>
        <authorList>
            <consortium name="The Broad Institute Genomics Platform"/>
            <person name="Earl A."/>
            <person name="Ward D."/>
            <person name="Feldgarden M."/>
            <person name="Gevers D."/>
            <person name="Leonetti C."/>
            <person name="Izard J."/>
            <person name="Walker B."/>
            <person name="Young S."/>
            <person name="Zeng Q."/>
            <person name="Gargeya S."/>
            <person name="Fitzgerald M."/>
            <person name="Haas B."/>
            <person name="Abouelleil A."/>
            <person name="Allen A.W."/>
            <person name="Alvarado L."/>
            <person name="Arachchi H.M."/>
            <person name="Berlin A.M."/>
            <person name="Chapman S.B."/>
            <person name="Gainer-Dewar J."/>
            <person name="Goldberg J."/>
            <person name="Griggs A."/>
            <person name="Gujja S."/>
            <person name="Hansen M."/>
            <person name="Howarth C."/>
            <person name="Imamovic A."/>
            <person name="Ireland A."/>
            <person name="Larimer J."/>
            <person name="McCowan C."/>
            <person name="Murphy C."/>
            <person name="Pearson M."/>
            <person name="Poon T.W."/>
            <person name="Priest M."/>
            <person name="Roberts A."/>
            <person name="Saif S."/>
            <person name="Shea T."/>
            <person name="Sisk P."/>
            <person name="Sykes S."/>
            <person name="Wortman J."/>
            <person name="Nusbaum C."/>
            <person name="Birren B."/>
        </authorList>
    </citation>
    <scope>NUCLEOTIDE SEQUENCE [LARGE SCALE GENOMIC DNA]</scope>
    <source>
        <strain evidence="2 3">F0403</strain>
    </source>
</reference>
<dbReference type="PATRIC" id="fig|1125702.3.peg.2209"/>
<comment type="caution">
    <text evidence="2">The sequence shown here is derived from an EMBL/GenBank/DDBJ whole genome shotgun (WGS) entry which is preliminary data.</text>
</comment>
<evidence type="ECO:0000259" key="1">
    <source>
        <dbReference type="Pfam" id="PF14237"/>
    </source>
</evidence>
<dbReference type="EMBL" id="ATFC01000009">
    <property type="protein sequence ID" value="EPF46611.1"/>
    <property type="molecule type" value="Genomic_DNA"/>
</dbReference>
<proteinExistence type="predicted"/>
<dbReference type="HOGENOM" id="CLU_1440486_0_0_12"/>
<protein>
    <recommendedName>
        <fullName evidence="1">GYF domain-containing protein</fullName>
    </recommendedName>
</protein>
<evidence type="ECO:0000313" key="3">
    <source>
        <dbReference type="Proteomes" id="UP000014605"/>
    </source>
</evidence>
<dbReference type="InterPro" id="IPR025640">
    <property type="entry name" value="GYF_2"/>
</dbReference>
<dbReference type="AlphaFoldDB" id="S3LAV1"/>
<name>S3LAV1_9SPIR</name>
<dbReference type="RefSeq" id="WP_016519393.1">
    <property type="nucleotide sequence ID" value="NZ_KE332512.1"/>
</dbReference>
<dbReference type="Pfam" id="PF14237">
    <property type="entry name" value="GYF_2"/>
    <property type="match status" value="1"/>
</dbReference>
<accession>S3LAV1</accession>
<gene>
    <name evidence="2" type="ORF">HMPREF1222_02135</name>
</gene>
<dbReference type="Proteomes" id="UP000014605">
    <property type="component" value="Unassembled WGS sequence"/>
</dbReference>
<feature type="domain" description="GYF" evidence="1">
    <location>
        <begin position="123"/>
        <end position="170"/>
    </location>
</feature>
<keyword evidence="3" id="KW-1185">Reference proteome</keyword>
<dbReference type="GeneID" id="301462252"/>
<organism evidence="2 3">
    <name type="scientific">Treponema vincentii F0403</name>
    <dbReference type="NCBI Taxonomy" id="1125702"/>
    <lineage>
        <taxon>Bacteria</taxon>
        <taxon>Pseudomonadati</taxon>
        <taxon>Spirochaetota</taxon>
        <taxon>Spirochaetia</taxon>
        <taxon>Spirochaetales</taxon>
        <taxon>Treponemataceae</taxon>
        <taxon>Treponema</taxon>
    </lineage>
</organism>
<sequence>MQNTKDSFFSMDRLVEFGMGMAMSQQIAQTMNAMMASMKQPPQVQVAAQPLYMQQPIQQGTPTQPVYRQYAETPQRWQPAPQQVSQNPTAVSQVVQQSTAITTPPPVPQGTAPVQLPLPEVFYISRNGGQAEGPYSSTEIARFVAEKQVTAKTPVWQAGSADWKTAADFSDIIALIALVPPALPSSGQ</sequence>